<keyword evidence="3" id="KW-1185">Reference proteome</keyword>
<feature type="region of interest" description="Disordered" evidence="1">
    <location>
        <begin position="80"/>
        <end position="172"/>
    </location>
</feature>
<sequence>MDATKLNPPPPNMRKTLLPSQEKQKQTRWTTEENSILEEILALEKRVQLRELSAQDARRLISDRRNILLKGRTNDGVSSRLWGIKKQRDRNPNEPQHASRGHFLVHKQFPASQKKESPENQKKHKLDIGDSYQSKDLSSTIQAQPSRTSRRLSSVETTSTSKPDTSKNGERWTKADIELLNQLNKAQELSPDQIADRLCRSSSSIQQESRIISEMKGCFKNLAKDQLLIKHIGNVSVLEDKFEGIACHRLFNRFLFLCGEESIYFNSEDLPSRAICNTAKKARKNLPEDYFQRRRLWSPEDARIVFDALQKNVSNEEIQRMLNRKPSQTVRRYIGTIRAVLRNIDKKADKELKGLVENDISWKEITQKFPGHRKKYLRLRYQYFLMLSGKELRRKDKRSK</sequence>
<name>A0AAJ0G1K2_9HYPO</name>
<feature type="compositionally biased region" description="Polar residues" evidence="1">
    <location>
        <begin position="131"/>
        <end position="163"/>
    </location>
</feature>
<accession>A0AAJ0G1K2</accession>
<evidence type="ECO:0000313" key="3">
    <source>
        <dbReference type="Proteomes" id="UP001251528"/>
    </source>
</evidence>
<dbReference type="Proteomes" id="UP001251528">
    <property type="component" value="Unassembled WGS sequence"/>
</dbReference>
<proteinExistence type="predicted"/>
<dbReference type="EMBL" id="JASWJB010000021">
    <property type="protein sequence ID" value="KAK2612075.1"/>
    <property type="molecule type" value="Genomic_DNA"/>
</dbReference>
<reference evidence="2" key="1">
    <citation type="submission" date="2023-06" db="EMBL/GenBank/DDBJ databases">
        <title>Conoideocrella luteorostrata (Hypocreales: Clavicipitaceae), a potential biocontrol fungus for elongate hemlock scale in United States Christmas tree production areas.</title>
        <authorList>
            <person name="Barrett H."/>
            <person name="Lovett B."/>
            <person name="Macias A.M."/>
            <person name="Stajich J.E."/>
            <person name="Kasson M.T."/>
        </authorList>
    </citation>
    <scope>NUCLEOTIDE SEQUENCE</scope>
    <source>
        <strain evidence="2">ARSEF 14590</strain>
    </source>
</reference>
<evidence type="ECO:0000256" key="1">
    <source>
        <dbReference type="SAM" id="MobiDB-lite"/>
    </source>
</evidence>
<dbReference type="AlphaFoldDB" id="A0AAJ0G1K2"/>
<comment type="caution">
    <text evidence="2">The sequence shown here is derived from an EMBL/GenBank/DDBJ whole genome shotgun (WGS) entry which is preliminary data.</text>
</comment>
<gene>
    <name evidence="2" type="ORF">QQS21_001924</name>
</gene>
<feature type="region of interest" description="Disordered" evidence="1">
    <location>
        <begin position="1"/>
        <end position="31"/>
    </location>
</feature>
<evidence type="ECO:0008006" key="4">
    <source>
        <dbReference type="Google" id="ProtNLM"/>
    </source>
</evidence>
<protein>
    <recommendedName>
        <fullName evidence="4">Myb-like domain-containing protein</fullName>
    </recommendedName>
</protein>
<organism evidence="2 3">
    <name type="scientific">Conoideocrella luteorostrata</name>
    <dbReference type="NCBI Taxonomy" id="1105319"/>
    <lineage>
        <taxon>Eukaryota</taxon>
        <taxon>Fungi</taxon>
        <taxon>Dikarya</taxon>
        <taxon>Ascomycota</taxon>
        <taxon>Pezizomycotina</taxon>
        <taxon>Sordariomycetes</taxon>
        <taxon>Hypocreomycetidae</taxon>
        <taxon>Hypocreales</taxon>
        <taxon>Clavicipitaceae</taxon>
        <taxon>Conoideocrella</taxon>
    </lineage>
</organism>
<evidence type="ECO:0000313" key="2">
    <source>
        <dbReference type="EMBL" id="KAK2612075.1"/>
    </source>
</evidence>